<dbReference type="GeneID" id="78212070"/>
<dbReference type="Proteomes" id="UP000325393">
    <property type="component" value="Chromosome"/>
</dbReference>
<evidence type="ECO:0000313" key="6">
    <source>
        <dbReference type="EMBL" id="QFG51134.1"/>
    </source>
</evidence>
<dbReference type="EMBL" id="AP014808">
    <property type="protein sequence ID" value="BAQ57066.1"/>
    <property type="molecule type" value="Genomic_DNA"/>
</dbReference>
<comment type="catalytic activity">
    <reaction evidence="3">
        <text>uridine + phosphate = alpha-D-ribose 1-phosphate + uracil</text>
        <dbReference type="Rhea" id="RHEA:24388"/>
        <dbReference type="ChEBI" id="CHEBI:16704"/>
        <dbReference type="ChEBI" id="CHEBI:17568"/>
        <dbReference type="ChEBI" id="CHEBI:43474"/>
        <dbReference type="ChEBI" id="CHEBI:57720"/>
        <dbReference type="EC" id="2.4.2.3"/>
    </reaction>
</comment>
<dbReference type="GO" id="GO:0005829">
    <property type="term" value="C:cytosol"/>
    <property type="evidence" value="ECO:0007669"/>
    <property type="project" value="TreeGrafter"/>
</dbReference>
<dbReference type="Gene3D" id="3.40.50.1580">
    <property type="entry name" value="Nucleoside phosphorylase domain"/>
    <property type="match status" value="1"/>
</dbReference>
<dbReference type="STRING" id="1600.LBAT_0677"/>
<dbReference type="PANTHER" id="PTHR43691:SF11">
    <property type="entry name" value="FI09636P-RELATED"/>
    <property type="match status" value="1"/>
</dbReference>
<keyword evidence="7" id="KW-1185">Reference proteome</keyword>
<dbReference type="OrthoDB" id="7945729at2"/>
<dbReference type="CDD" id="cd09007">
    <property type="entry name" value="NP-I_spr0068"/>
    <property type="match status" value="1"/>
</dbReference>
<evidence type="ECO:0000256" key="1">
    <source>
        <dbReference type="ARBA" id="ARBA00011888"/>
    </source>
</evidence>
<evidence type="ECO:0000313" key="7">
    <source>
        <dbReference type="Proteomes" id="UP000035709"/>
    </source>
</evidence>
<evidence type="ECO:0000256" key="3">
    <source>
        <dbReference type="ARBA" id="ARBA00048447"/>
    </source>
</evidence>
<reference evidence="6 8" key="2">
    <citation type="submission" date="2019-09" db="EMBL/GenBank/DDBJ databases">
        <title>Genome sequencing of Lactobacillus acetotolerans.</title>
        <authorList>
            <person name="Kim K."/>
        </authorList>
    </citation>
    <scope>NUCLEOTIDE SEQUENCE [LARGE SCALE GENOMIC DNA]</scope>
    <source>
        <strain evidence="6 8">LA749</strain>
    </source>
</reference>
<sequence>MNKSFILDFDPEPKAVLNPDYEKKDYHFPKKLLYAFIPPKSLRNFLKKYRHKVIGQFLSVSFSPKIYEVEIKNEKFTLCRAPLGAPAATQLLDWLIAYGVKQILAIGSAGVLTDIPENYFLIPTKAIRDEGTSFHYLPSSNFVDLKSSYLQEIENQMVEMHFKVKEVMTWSTDGFFRETPAKVAQFKKLGASTVEMECSAMAACAQFRHINFAQILFTADSLNDLNVHDDRGWGNNSHIRVMDLAANILINLTDK</sequence>
<protein>
    <recommendedName>
        <fullName evidence="2">Uridine phosphorylase</fullName>
        <ecNumber evidence="1">2.4.2.3</ecNumber>
    </recommendedName>
</protein>
<dbReference type="Pfam" id="PF01048">
    <property type="entry name" value="PNP_UDP_1"/>
    <property type="match status" value="1"/>
</dbReference>
<reference evidence="5 7" key="1">
    <citation type="submission" date="2015-03" db="EMBL/GenBank/DDBJ databases">
        <title>Complete genome sequence of Lactobacillus acetotolerans NBRC 13120.</title>
        <authorList>
            <person name="Toh H."/>
            <person name="Morita H."/>
            <person name="Fujita N."/>
        </authorList>
    </citation>
    <scope>NUCLEOTIDE SEQUENCE [LARGE SCALE GENOMIC DNA]</scope>
    <source>
        <strain evidence="5 7">NBRC 13120</strain>
    </source>
</reference>
<evidence type="ECO:0000313" key="5">
    <source>
        <dbReference type="EMBL" id="BAQ57066.1"/>
    </source>
</evidence>
<organism evidence="5 7">
    <name type="scientific">Lactobacillus acetotolerans</name>
    <dbReference type="NCBI Taxonomy" id="1600"/>
    <lineage>
        <taxon>Bacteria</taxon>
        <taxon>Bacillati</taxon>
        <taxon>Bacillota</taxon>
        <taxon>Bacilli</taxon>
        <taxon>Lactobacillales</taxon>
        <taxon>Lactobacillaceae</taxon>
        <taxon>Lactobacillus</taxon>
    </lineage>
</organism>
<proteinExistence type="predicted"/>
<dbReference type="GO" id="GO:0006152">
    <property type="term" value="P:purine nucleoside catabolic process"/>
    <property type="evidence" value="ECO:0007669"/>
    <property type="project" value="TreeGrafter"/>
</dbReference>
<evidence type="ECO:0000259" key="4">
    <source>
        <dbReference type="Pfam" id="PF01048"/>
    </source>
</evidence>
<name>A0A0D6A2V0_9LACO</name>
<dbReference type="PATRIC" id="fig|1600.4.peg.692"/>
<gene>
    <name evidence="6" type="ORF">LA749_03615</name>
    <name evidence="5" type="ORF">LBAT_0677</name>
</gene>
<dbReference type="KEGG" id="lae:LBAT_0677"/>
<accession>A0A0D6A2V0</accession>
<dbReference type="EMBL" id="CP044496">
    <property type="protein sequence ID" value="QFG51134.1"/>
    <property type="molecule type" value="Genomic_DNA"/>
</dbReference>
<feature type="domain" description="Nucleoside phosphorylase" evidence="4">
    <location>
        <begin position="65"/>
        <end position="243"/>
    </location>
</feature>
<dbReference type="AlphaFoldDB" id="A0A0D6A2V0"/>
<dbReference type="EC" id="2.4.2.3" evidence="1"/>
<evidence type="ECO:0000313" key="8">
    <source>
        <dbReference type="Proteomes" id="UP000325393"/>
    </source>
</evidence>
<dbReference type="RefSeq" id="WP_056969709.1">
    <property type="nucleotide sequence ID" value="NZ_AP014808.1"/>
</dbReference>
<dbReference type="GO" id="GO:0004731">
    <property type="term" value="F:purine-nucleoside phosphorylase activity"/>
    <property type="evidence" value="ECO:0007669"/>
    <property type="project" value="TreeGrafter"/>
</dbReference>
<dbReference type="Proteomes" id="UP000035709">
    <property type="component" value="Chromosome"/>
</dbReference>
<dbReference type="InterPro" id="IPR035994">
    <property type="entry name" value="Nucleoside_phosphorylase_sf"/>
</dbReference>
<dbReference type="InterPro" id="IPR000845">
    <property type="entry name" value="Nucleoside_phosphorylase_d"/>
</dbReference>
<dbReference type="SUPFAM" id="SSF53167">
    <property type="entry name" value="Purine and uridine phosphorylases"/>
    <property type="match status" value="1"/>
</dbReference>
<evidence type="ECO:0000256" key="2">
    <source>
        <dbReference type="ARBA" id="ARBA00021980"/>
    </source>
</evidence>
<dbReference type="PANTHER" id="PTHR43691">
    <property type="entry name" value="URIDINE PHOSPHORYLASE"/>
    <property type="match status" value="1"/>
</dbReference>
<dbReference type="GO" id="GO:0004850">
    <property type="term" value="F:uridine phosphorylase activity"/>
    <property type="evidence" value="ECO:0007669"/>
    <property type="project" value="UniProtKB-EC"/>
</dbReference>